<dbReference type="CDD" id="cd16378">
    <property type="entry name" value="CcmH_N"/>
    <property type="match status" value="1"/>
</dbReference>
<sequence length="158" mass="17685">MKRLGLMPVIIVLAALLIFQVPAFGSEEWETRPLPLDVENGVICVIDGCMMNLSACETPAAQKLRGIIREKMYKDGWDKEQTYAYLAEVYGDKVLAAPPKRGFNWVIWLGPLAATVTGGAFLYLGLEKWVGSSQQEKEADPLDPEDAHRLDEELKKYL</sequence>
<reference evidence="8" key="1">
    <citation type="submission" date="2011-11" db="EMBL/GenBank/DDBJ databases">
        <title>Complete sequence of Desulfosporosinus orientis DSM 765.</title>
        <authorList>
            <person name="Lucas S."/>
            <person name="Han J."/>
            <person name="Lapidus A."/>
            <person name="Cheng J.-F."/>
            <person name="Goodwin L."/>
            <person name="Pitluck S."/>
            <person name="Peters L."/>
            <person name="Ovchinnikova G."/>
            <person name="Teshima H."/>
            <person name="Detter J.C."/>
            <person name="Han C."/>
            <person name="Tapia R."/>
            <person name="Land M."/>
            <person name="Hauser L."/>
            <person name="Kyrpides N."/>
            <person name="Ivanova N."/>
            <person name="Pagani I."/>
            <person name="Pester M."/>
            <person name="Spring S."/>
            <person name="Ollivier B."/>
            <person name="Rattei T."/>
            <person name="Klenk H.-P."/>
            <person name="Wagner M."/>
            <person name="Loy A."/>
            <person name="Woyke T."/>
        </authorList>
    </citation>
    <scope>NUCLEOTIDE SEQUENCE [LARGE SCALE GENOMIC DNA]</scope>
    <source>
        <strain evidence="8">ATCC 19365 / DSM 765 / NCIMB 8382 / VKM B-1628</strain>
    </source>
</reference>
<evidence type="ECO:0000259" key="6">
    <source>
        <dbReference type="Pfam" id="PF03918"/>
    </source>
</evidence>
<keyword evidence="8" id="KW-1185">Reference proteome</keyword>
<dbReference type="eggNOG" id="COG3088">
    <property type="taxonomic scope" value="Bacteria"/>
</dbReference>
<name>G7WCC4_DESOD</name>
<feature type="transmembrane region" description="Helical" evidence="5">
    <location>
        <begin position="105"/>
        <end position="126"/>
    </location>
</feature>
<dbReference type="STRING" id="768706.Desor_0545"/>
<protein>
    <recommendedName>
        <fullName evidence="5">Cytochrome c-type biogenesis protein</fullName>
    </recommendedName>
</protein>
<dbReference type="KEGG" id="dor:Desor_0545"/>
<dbReference type="EMBL" id="CP003108">
    <property type="protein sequence ID" value="AET66246.1"/>
    <property type="molecule type" value="Genomic_DNA"/>
</dbReference>
<dbReference type="GO" id="GO:0046872">
    <property type="term" value="F:metal ion binding"/>
    <property type="evidence" value="ECO:0007669"/>
    <property type="project" value="UniProtKB-KW"/>
</dbReference>
<keyword evidence="5" id="KW-1133">Transmembrane helix</keyword>
<dbReference type="Proteomes" id="UP000006346">
    <property type="component" value="Chromosome"/>
</dbReference>
<evidence type="ECO:0000313" key="7">
    <source>
        <dbReference type="EMBL" id="AET66246.1"/>
    </source>
</evidence>
<keyword evidence="5" id="KW-0812">Transmembrane</keyword>
<accession>G7WCC4</accession>
<evidence type="ECO:0000256" key="4">
    <source>
        <dbReference type="ARBA" id="ARBA00023004"/>
    </source>
</evidence>
<dbReference type="RefSeq" id="WP_014183071.1">
    <property type="nucleotide sequence ID" value="NC_016584.1"/>
</dbReference>
<reference evidence="7 8" key="2">
    <citation type="journal article" date="2012" name="J. Bacteriol.">
        <title>Complete genome sequences of Desulfosporosinus orientis DSM765T, Desulfosporosinus youngiae DSM17734T, Desulfosporosinus meridiei DSM13257T, and Desulfosporosinus acidiphilus DSM22704T.</title>
        <authorList>
            <person name="Pester M."/>
            <person name="Brambilla E."/>
            <person name="Alazard D."/>
            <person name="Rattei T."/>
            <person name="Weinmaier T."/>
            <person name="Han J."/>
            <person name="Lucas S."/>
            <person name="Lapidus A."/>
            <person name="Cheng J.F."/>
            <person name="Goodwin L."/>
            <person name="Pitluck S."/>
            <person name="Peters L."/>
            <person name="Ovchinnikova G."/>
            <person name="Teshima H."/>
            <person name="Detter J.C."/>
            <person name="Han C.S."/>
            <person name="Tapia R."/>
            <person name="Land M.L."/>
            <person name="Hauser L."/>
            <person name="Kyrpides N.C."/>
            <person name="Ivanova N.N."/>
            <person name="Pagani I."/>
            <person name="Huntmann M."/>
            <person name="Wei C.L."/>
            <person name="Davenport K.W."/>
            <person name="Daligault H."/>
            <person name="Chain P.S."/>
            <person name="Chen A."/>
            <person name="Mavromatis K."/>
            <person name="Markowitz V."/>
            <person name="Szeto E."/>
            <person name="Mikhailova N."/>
            <person name="Pati A."/>
            <person name="Wagner M."/>
            <person name="Woyke T."/>
            <person name="Ollivier B."/>
            <person name="Klenk H.P."/>
            <person name="Spring S."/>
            <person name="Loy A."/>
        </authorList>
    </citation>
    <scope>NUCLEOTIDE SEQUENCE [LARGE SCALE GENOMIC DNA]</scope>
    <source>
        <strain evidence="8">ATCC 19365 / DSM 765 / NCIMB 8382 / VKM B-1628</strain>
    </source>
</reference>
<dbReference type="Pfam" id="PF03918">
    <property type="entry name" value="CcmH"/>
    <property type="match status" value="1"/>
</dbReference>
<dbReference type="InterPro" id="IPR038297">
    <property type="entry name" value="CcmH/CycL/NrfF/Ccl2_sf"/>
</dbReference>
<dbReference type="HOGENOM" id="CLU_107187_3_1_9"/>
<keyword evidence="3 5" id="KW-0479">Metal-binding</keyword>
<dbReference type="PATRIC" id="fig|768706.3.peg.516"/>
<dbReference type="OrthoDB" id="121848at2"/>
<evidence type="ECO:0000256" key="5">
    <source>
        <dbReference type="RuleBase" id="RU364112"/>
    </source>
</evidence>
<evidence type="ECO:0000313" key="8">
    <source>
        <dbReference type="Proteomes" id="UP000006346"/>
    </source>
</evidence>
<comment type="function">
    <text evidence="5">Possible subunit of a heme lyase.</text>
</comment>
<keyword evidence="5" id="KW-0472">Membrane</keyword>
<evidence type="ECO:0000256" key="2">
    <source>
        <dbReference type="ARBA" id="ARBA00022617"/>
    </source>
</evidence>
<organism evidence="7 8">
    <name type="scientific">Desulfosporosinus orientis (strain ATCC 19365 / DSM 765 / NCIMB 8382 / VKM B-1628 / Singapore I)</name>
    <name type="common">Desulfotomaculum orientis</name>
    <dbReference type="NCBI Taxonomy" id="768706"/>
    <lineage>
        <taxon>Bacteria</taxon>
        <taxon>Bacillati</taxon>
        <taxon>Bacillota</taxon>
        <taxon>Clostridia</taxon>
        <taxon>Eubacteriales</taxon>
        <taxon>Desulfitobacteriaceae</taxon>
        <taxon>Desulfosporosinus</taxon>
    </lineage>
</organism>
<comment type="similarity">
    <text evidence="1 5">Belongs to the CcmH/CycL/Ccl2/NrfF family.</text>
</comment>
<proteinExistence type="inferred from homology"/>
<gene>
    <name evidence="7" type="ordered locus">Desor_0545</name>
</gene>
<keyword evidence="5" id="KW-0732">Signal</keyword>
<dbReference type="InterPro" id="IPR005616">
    <property type="entry name" value="CcmH/CycL/Ccl2/NrfF_N"/>
</dbReference>
<evidence type="ECO:0000256" key="1">
    <source>
        <dbReference type="ARBA" id="ARBA00010342"/>
    </source>
</evidence>
<feature type="domain" description="CcmH/CycL/Ccl2/NrfF N-terminal" evidence="6">
    <location>
        <begin position="40"/>
        <end position="152"/>
    </location>
</feature>
<keyword evidence="2 5" id="KW-0349">Heme</keyword>
<keyword evidence="4 5" id="KW-0408">Iron</keyword>
<dbReference type="AlphaFoldDB" id="G7WCC4"/>
<dbReference type="Gene3D" id="1.10.8.640">
    <property type="entry name" value="Cytochrome C biogenesis protein"/>
    <property type="match status" value="1"/>
</dbReference>
<evidence type="ECO:0000256" key="3">
    <source>
        <dbReference type="ARBA" id="ARBA00022723"/>
    </source>
</evidence>